<evidence type="ECO:0000313" key="4">
    <source>
        <dbReference type="Proteomes" id="UP000035681"/>
    </source>
</evidence>
<dbReference type="PANTHER" id="PTHR22991:SF40">
    <property type="entry name" value="PROTEIN CBG13490"/>
    <property type="match status" value="1"/>
</dbReference>
<dbReference type="Pfam" id="PF00059">
    <property type="entry name" value="Lectin_C"/>
    <property type="match status" value="1"/>
</dbReference>
<dbReference type="InterPro" id="IPR016187">
    <property type="entry name" value="CTDL_fold"/>
</dbReference>
<dbReference type="Gene3D" id="3.10.100.10">
    <property type="entry name" value="Mannose-Binding Protein A, subunit A"/>
    <property type="match status" value="2"/>
</dbReference>
<feature type="signal peptide" evidence="2">
    <location>
        <begin position="1"/>
        <end position="19"/>
    </location>
</feature>
<evidence type="ECO:0000256" key="1">
    <source>
        <dbReference type="ARBA" id="ARBA00023157"/>
    </source>
</evidence>
<dbReference type="AlphaFoldDB" id="A0A0K0DVN7"/>
<sequence>MIIFYITIVLQLFLKNIEGFYIENSNVFSPYTSCSEDGFIFTEGNKCYKAFQHAKNFKEAENICEKLNSTIASLHSFMDKYNFIKFIERHKIRNEKAIIMSGYKCFNKKICLWIDRSRFVLESGFKTSKNNLPCYGILTNHLSSWSCIDKIEENVNIIFICEKKFISLPSCEIKDYHRKPDGHCYKILHPNEKFTKRVAQSICRDDGANLPIIHSHLEHFVVNELADGEDIHIGLKCSSGPIDVKNCFWSDKSKMDYIGFKEPLTINSLSSSCFSTTNNYYWSNGNCKHQRRVICQIRMNYKHRNPLNEININEPPSYQIETNEMITKELYSDISIEGVDSEINSILSSHNNRTQSIRDANSYLLAKSIETTAISYKTSTTTSGKTNENDEIVEEVIEDNIPEKETLTEVDFNEDATIKISHLINKK</sequence>
<proteinExistence type="predicted"/>
<accession>A0A0K0DVN7</accession>
<dbReference type="CDD" id="cd00037">
    <property type="entry name" value="CLECT"/>
    <property type="match status" value="2"/>
</dbReference>
<dbReference type="PROSITE" id="PS50041">
    <property type="entry name" value="C_TYPE_LECTIN_2"/>
    <property type="match status" value="1"/>
</dbReference>
<protein>
    <submittedName>
        <fullName evidence="5 6">C-type lectin domain-containing protein</fullName>
    </submittedName>
</protein>
<feature type="chain" id="PRO_5005327115" evidence="2">
    <location>
        <begin position="20"/>
        <end position="427"/>
    </location>
</feature>
<dbReference type="SUPFAM" id="SSF56436">
    <property type="entry name" value="C-type lectin-like"/>
    <property type="match status" value="2"/>
</dbReference>
<dbReference type="WBParaSite" id="TCONS_00008647.p1">
    <property type="protein sequence ID" value="TCONS_00008647.p1"/>
    <property type="gene ID" value="XLOC_006570"/>
</dbReference>
<dbReference type="InterPro" id="IPR016186">
    <property type="entry name" value="C-type_lectin-like/link_sf"/>
</dbReference>
<evidence type="ECO:0000256" key="2">
    <source>
        <dbReference type="SAM" id="SignalP"/>
    </source>
</evidence>
<dbReference type="InterPro" id="IPR001304">
    <property type="entry name" value="C-type_lectin-like"/>
</dbReference>
<feature type="domain" description="C-type lectin" evidence="3">
    <location>
        <begin position="180"/>
        <end position="296"/>
    </location>
</feature>
<dbReference type="WBParaSite" id="SSTP_0000130300.1">
    <property type="protein sequence ID" value="SSTP_0000130300.1"/>
    <property type="gene ID" value="SSTP_0000130300"/>
</dbReference>
<keyword evidence="1" id="KW-1015">Disulfide bond</keyword>
<dbReference type="PANTHER" id="PTHR22991">
    <property type="entry name" value="PROTEIN CBG13490"/>
    <property type="match status" value="1"/>
</dbReference>
<dbReference type="SMART" id="SM00034">
    <property type="entry name" value="CLECT"/>
    <property type="match status" value="2"/>
</dbReference>
<name>A0A0K0DVN7_STRER</name>
<evidence type="ECO:0000259" key="3">
    <source>
        <dbReference type="PROSITE" id="PS50041"/>
    </source>
</evidence>
<dbReference type="InterPro" id="IPR050976">
    <property type="entry name" value="Snaclec"/>
</dbReference>
<evidence type="ECO:0000313" key="6">
    <source>
        <dbReference type="WBParaSite" id="TCONS_00008647.p1"/>
    </source>
</evidence>
<reference evidence="5" key="1">
    <citation type="submission" date="2015-08" db="UniProtKB">
        <authorList>
            <consortium name="WormBaseParasite"/>
        </authorList>
    </citation>
    <scope>IDENTIFICATION</scope>
</reference>
<dbReference type="Proteomes" id="UP000035681">
    <property type="component" value="Unplaced"/>
</dbReference>
<keyword evidence="4" id="KW-1185">Reference proteome</keyword>
<keyword evidence="2" id="KW-0732">Signal</keyword>
<organism evidence="5">
    <name type="scientific">Strongyloides stercoralis</name>
    <name type="common">Threadworm</name>
    <dbReference type="NCBI Taxonomy" id="6248"/>
    <lineage>
        <taxon>Eukaryota</taxon>
        <taxon>Metazoa</taxon>
        <taxon>Ecdysozoa</taxon>
        <taxon>Nematoda</taxon>
        <taxon>Chromadorea</taxon>
        <taxon>Rhabditida</taxon>
        <taxon>Tylenchina</taxon>
        <taxon>Panagrolaimomorpha</taxon>
        <taxon>Strongyloidoidea</taxon>
        <taxon>Strongyloididae</taxon>
        <taxon>Strongyloides</taxon>
    </lineage>
</organism>
<dbReference type="STRING" id="6248.A0A0K0DVN7"/>
<evidence type="ECO:0000313" key="5">
    <source>
        <dbReference type="WBParaSite" id="SSTP_0000130300.1"/>
    </source>
</evidence>